<accession>A0ABN0FTU2</accession>
<dbReference type="EMBL" id="AKAU01000036">
    <property type="protein sequence ID" value="EIN02269.1"/>
    <property type="molecule type" value="Genomic_DNA"/>
</dbReference>
<evidence type="ECO:0000313" key="3">
    <source>
        <dbReference type="Proteomes" id="UP000004980"/>
    </source>
</evidence>
<comment type="caution">
    <text evidence="2">The sequence shown here is derived from an EMBL/GenBank/DDBJ whole genome shotgun (WGS) entry which is preliminary data.</text>
</comment>
<keyword evidence="1" id="KW-0732">Signal</keyword>
<keyword evidence="3" id="KW-1185">Reference proteome</keyword>
<reference evidence="2 3" key="1">
    <citation type="journal article" date="2012" name="J. Bacteriol.">
        <title>Draft Genome Sequence of the Soil Bacterium Burkholderia terrae Strain BS001, Which Interacts with Fungal Surface Structures.</title>
        <authorList>
            <person name="Nazir R."/>
            <person name="Hansen M.A."/>
            <person name="Sorensen S."/>
            <person name="van Elsas J.D."/>
        </authorList>
    </citation>
    <scope>NUCLEOTIDE SEQUENCE [LARGE SCALE GENOMIC DNA]</scope>
    <source>
        <strain evidence="2 3">BS001</strain>
    </source>
</reference>
<organism evidence="2 3">
    <name type="scientific">Paraburkholderia hospita</name>
    <dbReference type="NCBI Taxonomy" id="169430"/>
    <lineage>
        <taxon>Bacteria</taxon>
        <taxon>Pseudomonadati</taxon>
        <taxon>Pseudomonadota</taxon>
        <taxon>Betaproteobacteria</taxon>
        <taxon>Burkholderiales</taxon>
        <taxon>Burkholderiaceae</taxon>
        <taxon>Paraburkholderia</taxon>
    </lineage>
</organism>
<feature type="chain" id="PRO_5046062889" description="Glycosyl hydrolase" evidence="1">
    <location>
        <begin position="24"/>
        <end position="435"/>
    </location>
</feature>
<dbReference type="Proteomes" id="UP000004980">
    <property type="component" value="Unassembled WGS sequence"/>
</dbReference>
<evidence type="ECO:0008006" key="4">
    <source>
        <dbReference type="Google" id="ProtNLM"/>
    </source>
</evidence>
<dbReference type="CDD" id="cd15482">
    <property type="entry name" value="Sialidase_non-viral"/>
    <property type="match status" value="1"/>
</dbReference>
<evidence type="ECO:0000256" key="1">
    <source>
        <dbReference type="SAM" id="SignalP"/>
    </source>
</evidence>
<name>A0ABN0FTU2_9BURK</name>
<feature type="signal peptide" evidence="1">
    <location>
        <begin position="1"/>
        <end position="23"/>
    </location>
</feature>
<evidence type="ECO:0000313" key="2">
    <source>
        <dbReference type="EMBL" id="EIN02269.1"/>
    </source>
</evidence>
<dbReference type="Gene3D" id="2.120.10.10">
    <property type="match status" value="2"/>
</dbReference>
<sequence>MDALRKWAAVWAVGFSLTQPLMAHDASGDVHAAHGMQMDMAGSKGGKDGMGGMNMGAAAAKPAKAPLATGAAFDAKHRLWVAWVEGQHVVVAHSDDRGRTLSPPVTVNAMPEPIYTSAENRPKIAASPDATTIYVTWSMPLDAPYTGMVRFSRSTDGGATWSVPATVHGDRQPITHRFDSLIVDGQGRLFVTWIDKRDLTLAKKAGKPYDGAAVYFAVSTDGGQTFQPERKVADHTCECCRIALALDSEGRVQAMWRNVFEGQIRDHALAALPVDAQQPVVPMRATFSGWHMEACPEHGPALAITPDGVRHMAWFSVVNGRADVYYSRLSTDGKPIGEPWAFGDTGKPDEQASHSALIGQGKTLWLVWKDFDGDTMRLMLRRSDDEGAHWSAPRTLAQTAGGSDNPQLLDDAGRVYLSWRTQNDGYMLVPVEEAK</sequence>
<protein>
    <recommendedName>
        <fullName evidence="4">Glycosyl hydrolase</fullName>
    </recommendedName>
</protein>
<gene>
    <name evidence="2" type="ORF">WQE_04752</name>
</gene>
<proteinExistence type="predicted"/>
<dbReference type="InterPro" id="IPR036278">
    <property type="entry name" value="Sialidase_sf"/>
</dbReference>
<dbReference type="SUPFAM" id="SSF50939">
    <property type="entry name" value="Sialidases"/>
    <property type="match status" value="1"/>
</dbReference>